<dbReference type="InterPro" id="IPR039470">
    <property type="entry name" value="Nuc_deoxyri_tr2"/>
</dbReference>
<gene>
    <name evidence="1" type="ORF">K466DRAFT_661025</name>
</gene>
<dbReference type="Gene3D" id="3.40.50.450">
    <property type="match status" value="1"/>
</dbReference>
<organism evidence="1 2">
    <name type="scientific">Polyporus arcularius HHB13444</name>
    <dbReference type="NCBI Taxonomy" id="1314778"/>
    <lineage>
        <taxon>Eukaryota</taxon>
        <taxon>Fungi</taxon>
        <taxon>Dikarya</taxon>
        <taxon>Basidiomycota</taxon>
        <taxon>Agaricomycotina</taxon>
        <taxon>Agaricomycetes</taxon>
        <taxon>Polyporales</taxon>
        <taxon>Polyporaceae</taxon>
        <taxon>Polyporus</taxon>
    </lineage>
</organism>
<sequence>MSTSTTSGTQAKVYRGLEPVTSIVGPSVYLSGPVEPGRSESWQLKMIRHLEHLPVTIFDPRGDHLDAMQEAGLEDVNAAAQIRWQTENLERADVVAAYFGPNSIPSSAFLEVGMAATTANKLIVGCSPSFQLFAKLKIYCEHYNVLLVDTFEELAEKVADKLRGMM</sequence>
<dbReference type="InParanoid" id="A0A5C3PLF8"/>
<dbReference type="SUPFAM" id="SSF52309">
    <property type="entry name" value="N-(deoxy)ribosyltransferase-like"/>
    <property type="match status" value="1"/>
</dbReference>
<evidence type="ECO:0000313" key="1">
    <source>
        <dbReference type="EMBL" id="TFK90142.1"/>
    </source>
</evidence>
<accession>A0A5C3PLF8</accession>
<protein>
    <submittedName>
        <fullName evidence="1">Uncharacterized protein</fullName>
    </submittedName>
</protein>
<dbReference type="Proteomes" id="UP000308197">
    <property type="component" value="Unassembled WGS sequence"/>
</dbReference>
<evidence type="ECO:0000313" key="2">
    <source>
        <dbReference type="Proteomes" id="UP000308197"/>
    </source>
</evidence>
<keyword evidence="2" id="KW-1185">Reference proteome</keyword>
<name>A0A5C3PLF8_9APHY</name>
<dbReference type="AlphaFoldDB" id="A0A5C3PLF8"/>
<dbReference type="EMBL" id="ML211054">
    <property type="protein sequence ID" value="TFK90142.1"/>
    <property type="molecule type" value="Genomic_DNA"/>
</dbReference>
<reference evidence="1 2" key="1">
    <citation type="journal article" date="2019" name="Nat. Ecol. Evol.">
        <title>Megaphylogeny resolves global patterns of mushroom evolution.</title>
        <authorList>
            <person name="Varga T."/>
            <person name="Krizsan K."/>
            <person name="Foldi C."/>
            <person name="Dima B."/>
            <person name="Sanchez-Garcia M."/>
            <person name="Sanchez-Ramirez S."/>
            <person name="Szollosi G.J."/>
            <person name="Szarkandi J.G."/>
            <person name="Papp V."/>
            <person name="Albert L."/>
            <person name="Andreopoulos W."/>
            <person name="Angelini C."/>
            <person name="Antonin V."/>
            <person name="Barry K.W."/>
            <person name="Bougher N.L."/>
            <person name="Buchanan P."/>
            <person name="Buyck B."/>
            <person name="Bense V."/>
            <person name="Catcheside P."/>
            <person name="Chovatia M."/>
            <person name="Cooper J."/>
            <person name="Damon W."/>
            <person name="Desjardin D."/>
            <person name="Finy P."/>
            <person name="Geml J."/>
            <person name="Haridas S."/>
            <person name="Hughes K."/>
            <person name="Justo A."/>
            <person name="Karasinski D."/>
            <person name="Kautmanova I."/>
            <person name="Kiss B."/>
            <person name="Kocsube S."/>
            <person name="Kotiranta H."/>
            <person name="LaButti K.M."/>
            <person name="Lechner B.E."/>
            <person name="Liimatainen K."/>
            <person name="Lipzen A."/>
            <person name="Lukacs Z."/>
            <person name="Mihaltcheva S."/>
            <person name="Morgado L.N."/>
            <person name="Niskanen T."/>
            <person name="Noordeloos M.E."/>
            <person name="Ohm R.A."/>
            <person name="Ortiz-Santana B."/>
            <person name="Ovrebo C."/>
            <person name="Racz N."/>
            <person name="Riley R."/>
            <person name="Savchenko A."/>
            <person name="Shiryaev A."/>
            <person name="Soop K."/>
            <person name="Spirin V."/>
            <person name="Szebenyi C."/>
            <person name="Tomsovsky M."/>
            <person name="Tulloss R.E."/>
            <person name="Uehling J."/>
            <person name="Grigoriev I.V."/>
            <person name="Vagvolgyi C."/>
            <person name="Papp T."/>
            <person name="Martin F.M."/>
            <person name="Miettinen O."/>
            <person name="Hibbett D.S."/>
            <person name="Nagy L.G."/>
        </authorList>
    </citation>
    <scope>NUCLEOTIDE SEQUENCE [LARGE SCALE GENOMIC DNA]</scope>
    <source>
        <strain evidence="1 2">HHB13444</strain>
    </source>
</reference>
<dbReference type="Pfam" id="PF15891">
    <property type="entry name" value="Nuc_deoxyri_tr2"/>
    <property type="match status" value="1"/>
</dbReference>
<proteinExistence type="predicted"/>